<comment type="caution">
    <text evidence="2">The sequence shown here is derived from an EMBL/GenBank/DDBJ whole genome shotgun (WGS) entry which is preliminary data.</text>
</comment>
<accession>A0ABV3ZCT1</accession>
<dbReference type="Pfam" id="PF17541">
    <property type="entry name" value="TssC"/>
    <property type="match status" value="1"/>
</dbReference>
<evidence type="ECO:0000313" key="2">
    <source>
        <dbReference type="EMBL" id="MEX6687658.1"/>
    </source>
</evidence>
<dbReference type="EMBL" id="JAULBC010000002">
    <property type="protein sequence ID" value="MEX6687658.1"/>
    <property type="molecule type" value="Genomic_DNA"/>
</dbReference>
<name>A0ABV3ZCT1_9BACT</name>
<protein>
    <submittedName>
        <fullName evidence="2">DUF5458 family protein</fullName>
    </submittedName>
</protein>
<feature type="region of interest" description="Disordered" evidence="1">
    <location>
        <begin position="1"/>
        <end position="22"/>
    </location>
</feature>
<dbReference type="RefSeq" id="WP_369329063.1">
    <property type="nucleotide sequence ID" value="NZ_JAULBC010000002.1"/>
</dbReference>
<keyword evidence="3" id="KW-1185">Reference proteome</keyword>
<dbReference type="Proteomes" id="UP001560573">
    <property type="component" value="Unassembled WGS sequence"/>
</dbReference>
<sequence>MAKIQSGTIAEPIKQHTQKTDFNPSIQKLAKSGGFSFLENTIDGIANLNPDRKARKEIFLTDPDKKKDRKNLYKTLELWLDILQNSGDTSGMISKCKHEAEAAEKLMKKNLRDTLKATRSLEVAYRTVAQFYKNAESDKINNVVIVNASAEQIKDLDNPHFIDFIAAELKQHYDRLDLRENYSLLVLPGYLGSNKVVEKWAKIASENKVMLVTDFANLDKPDDVIEMFTAANLTGGELHRSNVIMTCNYLAGRGKATETGEEEDVFIPGSTSLAGKMHYTLMSQVTAGKKHGGMNEVDAVRFELKKSEISHLEKLGLVPMVNEYGKVMAFSAKTLFTGDNIGLQTYSVVRVFDYVTKVLFDFLNRRAFENWNVKTEADLRGQIVRYLDSIKGPDKLIEKFKILRFEQDPQQKDRIWLDINITPYFPAKSFVIKLDGHKGEDENAEWNTEYQQG</sequence>
<evidence type="ECO:0000256" key="1">
    <source>
        <dbReference type="SAM" id="MobiDB-lite"/>
    </source>
</evidence>
<gene>
    <name evidence="2" type="ORF">QTN47_09155</name>
</gene>
<dbReference type="InterPro" id="IPR035576">
    <property type="entry name" value="T6SS_TssC"/>
</dbReference>
<proteinExistence type="predicted"/>
<reference evidence="2 3" key="1">
    <citation type="submission" date="2023-07" db="EMBL/GenBank/DDBJ databases">
        <authorList>
            <person name="Lian W.-H."/>
        </authorList>
    </citation>
    <scope>NUCLEOTIDE SEQUENCE [LARGE SCALE GENOMIC DNA]</scope>
    <source>
        <strain evidence="2 3">SYSU DXS3180</strain>
    </source>
</reference>
<evidence type="ECO:0000313" key="3">
    <source>
        <dbReference type="Proteomes" id="UP001560573"/>
    </source>
</evidence>
<organism evidence="2 3">
    <name type="scientific">Danxiaibacter flavus</name>
    <dbReference type="NCBI Taxonomy" id="3049108"/>
    <lineage>
        <taxon>Bacteria</taxon>
        <taxon>Pseudomonadati</taxon>
        <taxon>Bacteroidota</taxon>
        <taxon>Chitinophagia</taxon>
        <taxon>Chitinophagales</taxon>
        <taxon>Chitinophagaceae</taxon>
        <taxon>Danxiaibacter</taxon>
    </lineage>
</organism>